<evidence type="ECO:0000313" key="1">
    <source>
        <dbReference type="EMBL" id="KHG08727.1"/>
    </source>
</evidence>
<keyword evidence="2" id="KW-1185">Reference proteome</keyword>
<sequence>MPYLHIHKFKNTNQKLDSVMCNSVLSRTSKLTSLYKIWKKK</sequence>
<proteinExistence type="predicted"/>
<name>A0A0B0N7T6_GOSAR</name>
<gene>
    <name evidence="1" type="ORF">F383_35745</name>
</gene>
<evidence type="ECO:0000313" key="2">
    <source>
        <dbReference type="Proteomes" id="UP000032142"/>
    </source>
</evidence>
<accession>A0A0B0N7T6</accession>
<organism evidence="1 2">
    <name type="scientific">Gossypium arboreum</name>
    <name type="common">Tree cotton</name>
    <name type="synonym">Gossypium nanking</name>
    <dbReference type="NCBI Taxonomy" id="29729"/>
    <lineage>
        <taxon>Eukaryota</taxon>
        <taxon>Viridiplantae</taxon>
        <taxon>Streptophyta</taxon>
        <taxon>Embryophyta</taxon>
        <taxon>Tracheophyta</taxon>
        <taxon>Spermatophyta</taxon>
        <taxon>Magnoliopsida</taxon>
        <taxon>eudicotyledons</taxon>
        <taxon>Gunneridae</taxon>
        <taxon>Pentapetalae</taxon>
        <taxon>rosids</taxon>
        <taxon>malvids</taxon>
        <taxon>Malvales</taxon>
        <taxon>Malvaceae</taxon>
        <taxon>Malvoideae</taxon>
        <taxon>Gossypium</taxon>
    </lineage>
</organism>
<reference evidence="2" key="1">
    <citation type="submission" date="2014-09" db="EMBL/GenBank/DDBJ databases">
        <authorList>
            <person name="Mudge J."/>
            <person name="Ramaraj T."/>
            <person name="Lindquist I.E."/>
            <person name="Bharti A.K."/>
            <person name="Sundararajan A."/>
            <person name="Cameron C.T."/>
            <person name="Woodward J.E."/>
            <person name="May G.D."/>
            <person name="Brubaker C."/>
            <person name="Broadhvest J."/>
            <person name="Wilkins T.A."/>
        </authorList>
    </citation>
    <scope>NUCLEOTIDE SEQUENCE</scope>
    <source>
        <strain evidence="2">cv. AKA8401</strain>
    </source>
</reference>
<protein>
    <submittedName>
        <fullName evidence="1">Uncharacterized protein</fullName>
    </submittedName>
</protein>
<dbReference type="AlphaFoldDB" id="A0A0B0N7T6"/>
<comment type="caution">
    <text evidence="1">The sequence shown here is derived from an EMBL/GenBank/DDBJ whole genome shotgun (WGS) entry which is preliminary data.</text>
</comment>
<dbReference type="Proteomes" id="UP000032142">
    <property type="component" value="Unassembled WGS sequence"/>
</dbReference>
<dbReference type="EMBL" id="JRRC01507502">
    <property type="protein sequence ID" value="KHG08727.1"/>
    <property type="molecule type" value="Genomic_DNA"/>
</dbReference>